<evidence type="ECO:0000256" key="1">
    <source>
        <dbReference type="SAM" id="MobiDB-lite"/>
    </source>
</evidence>
<dbReference type="KEGG" id="ccot:CCAX7_003550"/>
<dbReference type="EMBL" id="AP025739">
    <property type="protein sequence ID" value="BDI28304.1"/>
    <property type="molecule type" value="Genomic_DNA"/>
</dbReference>
<protein>
    <recommendedName>
        <fullName evidence="3">Flagella basal body P-ring formation protein FlgA SAF domain-containing protein</fullName>
    </recommendedName>
</protein>
<evidence type="ECO:0000256" key="2">
    <source>
        <dbReference type="SAM" id="SignalP"/>
    </source>
</evidence>
<feature type="region of interest" description="Disordered" evidence="1">
    <location>
        <begin position="140"/>
        <end position="170"/>
    </location>
</feature>
<dbReference type="Gene3D" id="2.30.30.760">
    <property type="match status" value="1"/>
</dbReference>
<dbReference type="Pfam" id="PF13144">
    <property type="entry name" value="ChapFlgA"/>
    <property type="match status" value="1"/>
</dbReference>
<feature type="chain" id="PRO_5044017117" description="Flagella basal body P-ring formation protein FlgA SAF domain-containing protein" evidence="2">
    <location>
        <begin position="25"/>
        <end position="230"/>
    </location>
</feature>
<gene>
    <name evidence="4" type="ORF">CCAX7_003550</name>
</gene>
<name>A0A402CS94_9BACT</name>
<dbReference type="InterPro" id="IPR017585">
    <property type="entry name" value="SAF_FlgA"/>
</dbReference>
<dbReference type="AlphaFoldDB" id="A0A402CS94"/>
<proteinExistence type="predicted"/>
<evidence type="ECO:0000259" key="3">
    <source>
        <dbReference type="Pfam" id="PF13144"/>
    </source>
</evidence>
<accession>A0A402CS94</accession>
<sequence length="230" mass="22796">MKRFFIGGFGVLAAASALSGPLFGATLAHPGSTARKIAALQSTVAHVSLRPSAAVPADADGFFTLGSIADITGGDAAARARLGAVIVGRAPLADSVRQLTPDDVALKLRQAGLNPSRDAVIEGAPKISVTLASASAATPVPSSASSHLATHSASGSSAAPAAPASPAAAPVLKRGDDVSIVLEEDGLSITTSGVARDPGAVGDTIRVHRTGSATDLTAVVLDERTVQLEL</sequence>
<organism evidence="4 5">
    <name type="scientific">Capsulimonas corticalis</name>
    <dbReference type="NCBI Taxonomy" id="2219043"/>
    <lineage>
        <taxon>Bacteria</taxon>
        <taxon>Bacillati</taxon>
        <taxon>Armatimonadota</taxon>
        <taxon>Armatimonadia</taxon>
        <taxon>Capsulimonadales</taxon>
        <taxon>Capsulimonadaceae</taxon>
        <taxon>Capsulimonas</taxon>
    </lineage>
</organism>
<dbReference type="RefSeq" id="WP_119320247.1">
    <property type="nucleotide sequence ID" value="NZ_AP025739.1"/>
</dbReference>
<keyword evidence="5" id="KW-1185">Reference proteome</keyword>
<evidence type="ECO:0000313" key="5">
    <source>
        <dbReference type="Proteomes" id="UP000287394"/>
    </source>
</evidence>
<keyword evidence="2" id="KW-0732">Signal</keyword>
<feature type="domain" description="Flagella basal body P-ring formation protein FlgA SAF" evidence="3">
    <location>
        <begin position="168"/>
        <end position="227"/>
    </location>
</feature>
<reference evidence="4 5" key="1">
    <citation type="journal article" date="2019" name="Int. J. Syst. Evol. Microbiol.">
        <title>Capsulimonas corticalis gen. nov., sp. nov., an aerobic capsulated bacterium, of a novel bacterial order, Capsulimonadales ord. nov., of the class Armatimonadia of the phylum Armatimonadetes.</title>
        <authorList>
            <person name="Li J."/>
            <person name="Kudo C."/>
            <person name="Tonouchi A."/>
        </authorList>
    </citation>
    <scope>NUCLEOTIDE SEQUENCE [LARGE SCALE GENOMIC DNA]</scope>
    <source>
        <strain evidence="4 5">AX-7</strain>
    </source>
</reference>
<feature type="signal peptide" evidence="2">
    <location>
        <begin position="1"/>
        <end position="24"/>
    </location>
</feature>
<evidence type="ECO:0000313" key="4">
    <source>
        <dbReference type="EMBL" id="BDI28304.1"/>
    </source>
</evidence>
<dbReference type="Proteomes" id="UP000287394">
    <property type="component" value="Chromosome"/>
</dbReference>